<sequence length="126" mass="14312">MIEFEYSTLHGDVVGSAFVKLLDQLRCISPSLEVEVVSMTPENLKLHHVKTTVMSYYLNVKNWLLEKYPEHRNTIEQRLLKMERALEGPCMQRHQGGVVTKAPACTMVDLRSLVGGLYFDATASKE</sequence>
<comment type="caution">
    <text evidence="1">The sequence shown here is derived from an EMBL/GenBank/DDBJ whole genome shotgun (WGS) entry which is preliminary data.</text>
</comment>
<dbReference type="EMBL" id="JASMQC010000052">
    <property type="protein sequence ID" value="KAK1929070.1"/>
    <property type="molecule type" value="Genomic_DNA"/>
</dbReference>
<name>A0AAD9FZG9_9STRA</name>
<gene>
    <name evidence="1" type="ORF">P3T76_015363</name>
</gene>
<evidence type="ECO:0000313" key="2">
    <source>
        <dbReference type="Proteomes" id="UP001259832"/>
    </source>
</evidence>
<accession>A0AAD9FZG9</accession>
<evidence type="ECO:0000313" key="1">
    <source>
        <dbReference type="EMBL" id="KAK1929070.1"/>
    </source>
</evidence>
<dbReference type="AlphaFoldDB" id="A0AAD9FZG9"/>
<reference evidence="1" key="1">
    <citation type="submission" date="2023-08" db="EMBL/GenBank/DDBJ databases">
        <title>Reference Genome Resource for the Citrus Pathogen Phytophthora citrophthora.</title>
        <authorList>
            <person name="Moller H."/>
            <person name="Coetzee B."/>
            <person name="Rose L.J."/>
            <person name="Van Niekerk J.M."/>
        </authorList>
    </citation>
    <scope>NUCLEOTIDE SEQUENCE</scope>
    <source>
        <strain evidence="1">STE-U-9442</strain>
    </source>
</reference>
<proteinExistence type="predicted"/>
<organism evidence="1 2">
    <name type="scientific">Phytophthora citrophthora</name>
    <dbReference type="NCBI Taxonomy" id="4793"/>
    <lineage>
        <taxon>Eukaryota</taxon>
        <taxon>Sar</taxon>
        <taxon>Stramenopiles</taxon>
        <taxon>Oomycota</taxon>
        <taxon>Peronosporomycetes</taxon>
        <taxon>Peronosporales</taxon>
        <taxon>Peronosporaceae</taxon>
        <taxon>Phytophthora</taxon>
    </lineage>
</organism>
<protein>
    <submittedName>
        <fullName evidence="1">Uncharacterized protein</fullName>
    </submittedName>
</protein>
<dbReference type="Proteomes" id="UP001259832">
    <property type="component" value="Unassembled WGS sequence"/>
</dbReference>
<keyword evidence="2" id="KW-1185">Reference proteome</keyword>